<dbReference type="SUPFAM" id="SSF53927">
    <property type="entry name" value="Cytidine deaminase-like"/>
    <property type="match status" value="1"/>
</dbReference>
<gene>
    <name evidence="1" type="ORF">GCM10010987_00760</name>
</gene>
<sequence length="100" mass="11062">MHRWTASRISATCDWLSLIVLHRRDRRLSARWRVQLRNPRHAEAFHPGAEDSRIGGAVIVPISAPTALAIRTAEAAGLTLIGIARGSDFEIFSHPVGICR</sequence>
<dbReference type="GO" id="GO:0016783">
    <property type="term" value="F:sulfurtransferase activity"/>
    <property type="evidence" value="ECO:0007669"/>
    <property type="project" value="InterPro"/>
</dbReference>
<evidence type="ECO:0008006" key="3">
    <source>
        <dbReference type="Google" id="ProtNLM"/>
    </source>
</evidence>
<dbReference type="Pfam" id="PF02634">
    <property type="entry name" value="FdhD-NarQ"/>
    <property type="match status" value="1"/>
</dbReference>
<dbReference type="InterPro" id="IPR003786">
    <property type="entry name" value="FdhD"/>
</dbReference>
<dbReference type="RefSeq" id="WP_373291517.1">
    <property type="nucleotide sequence ID" value="NZ_BMHC01000001.1"/>
</dbReference>
<accession>A0AA88B5E9</accession>
<protein>
    <recommendedName>
        <fullName evidence="3">Sulfurtransferase FdhD</fullName>
    </recommendedName>
</protein>
<dbReference type="Gene3D" id="3.40.140.10">
    <property type="entry name" value="Cytidine Deaminase, domain 2"/>
    <property type="match status" value="1"/>
</dbReference>
<proteinExistence type="predicted"/>
<dbReference type="InterPro" id="IPR016193">
    <property type="entry name" value="Cytidine_deaminase-like"/>
</dbReference>
<reference evidence="1" key="1">
    <citation type="journal article" date="2014" name="Int. J. Syst. Evol. Microbiol.">
        <title>Complete genome sequence of Corynebacterium casei LMG S-19264T (=DSM 44701T), isolated from a smear-ripened cheese.</title>
        <authorList>
            <consortium name="US DOE Joint Genome Institute (JGI-PGF)"/>
            <person name="Walter F."/>
            <person name="Albersmeier A."/>
            <person name="Kalinowski J."/>
            <person name="Ruckert C."/>
        </authorList>
    </citation>
    <scope>NUCLEOTIDE SEQUENCE</scope>
    <source>
        <strain evidence="1">CGMCC 1.15034</strain>
    </source>
</reference>
<evidence type="ECO:0000313" key="1">
    <source>
        <dbReference type="EMBL" id="GGI18729.1"/>
    </source>
</evidence>
<organism evidence="1 2">
    <name type="scientific">Bradyrhizobium guangdongense</name>
    <dbReference type="NCBI Taxonomy" id="1325090"/>
    <lineage>
        <taxon>Bacteria</taxon>
        <taxon>Pseudomonadati</taxon>
        <taxon>Pseudomonadota</taxon>
        <taxon>Alphaproteobacteria</taxon>
        <taxon>Hyphomicrobiales</taxon>
        <taxon>Nitrobacteraceae</taxon>
        <taxon>Bradyrhizobium</taxon>
    </lineage>
</organism>
<dbReference type="Proteomes" id="UP000625079">
    <property type="component" value="Unassembled WGS sequence"/>
</dbReference>
<reference evidence="1" key="2">
    <citation type="submission" date="2022-12" db="EMBL/GenBank/DDBJ databases">
        <authorList>
            <person name="Sun Q."/>
            <person name="Zhou Y."/>
        </authorList>
    </citation>
    <scope>NUCLEOTIDE SEQUENCE</scope>
    <source>
        <strain evidence="1">CGMCC 1.15034</strain>
    </source>
</reference>
<comment type="caution">
    <text evidence="1">The sequence shown here is derived from an EMBL/GenBank/DDBJ whole genome shotgun (WGS) entry which is preliminary data.</text>
</comment>
<evidence type="ECO:0000313" key="2">
    <source>
        <dbReference type="Proteomes" id="UP000625079"/>
    </source>
</evidence>
<dbReference type="AlphaFoldDB" id="A0AA88B5E9"/>
<name>A0AA88B5E9_9BRAD</name>
<dbReference type="EMBL" id="BMHC01000001">
    <property type="protein sequence ID" value="GGI18729.1"/>
    <property type="molecule type" value="Genomic_DNA"/>
</dbReference>